<feature type="non-terminal residue" evidence="1">
    <location>
        <position position="80"/>
    </location>
</feature>
<protein>
    <submittedName>
        <fullName evidence="1">Uncharacterized protein</fullName>
    </submittedName>
</protein>
<sequence length="80" mass="9189">EQSSTEIDKGVNDIDVRYANSIDENNSNGVTDNNDPEMSLTKNISFDDVKNELMADIPELEEFENELKQNKREKIIRNIT</sequence>
<proteinExistence type="predicted"/>
<name>S4PUB0_9NEOP</name>
<dbReference type="EMBL" id="GAIX01010603">
    <property type="protein sequence ID" value="JAA81957.1"/>
    <property type="molecule type" value="Transcribed_RNA"/>
</dbReference>
<reference evidence="1" key="1">
    <citation type="journal article" date="2013" name="BMC Genomics">
        <title>Unscrambling butterfly oogenesis.</title>
        <authorList>
            <person name="Carter J.M."/>
            <person name="Baker S.C."/>
            <person name="Pink R."/>
            <person name="Carter D.R."/>
            <person name="Collins A."/>
            <person name="Tomlin J."/>
            <person name="Gibbs M."/>
            <person name="Breuker C.J."/>
        </authorList>
    </citation>
    <scope>NUCLEOTIDE SEQUENCE</scope>
    <source>
        <tissue evidence="1">Ovary</tissue>
    </source>
</reference>
<evidence type="ECO:0000313" key="1">
    <source>
        <dbReference type="EMBL" id="JAA81957.1"/>
    </source>
</evidence>
<accession>S4PUB0</accession>
<feature type="non-terminal residue" evidence="1">
    <location>
        <position position="1"/>
    </location>
</feature>
<organism evidence="1">
    <name type="scientific">Pararge aegeria</name>
    <name type="common">speckled wood butterfly</name>
    <dbReference type="NCBI Taxonomy" id="116150"/>
    <lineage>
        <taxon>Eukaryota</taxon>
        <taxon>Metazoa</taxon>
        <taxon>Ecdysozoa</taxon>
        <taxon>Arthropoda</taxon>
        <taxon>Hexapoda</taxon>
        <taxon>Insecta</taxon>
        <taxon>Pterygota</taxon>
        <taxon>Neoptera</taxon>
        <taxon>Endopterygota</taxon>
        <taxon>Lepidoptera</taxon>
        <taxon>Glossata</taxon>
        <taxon>Ditrysia</taxon>
        <taxon>Papilionoidea</taxon>
        <taxon>Nymphalidae</taxon>
        <taxon>Satyrinae</taxon>
        <taxon>Satyrini</taxon>
        <taxon>Parargina</taxon>
        <taxon>Pararge</taxon>
    </lineage>
</organism>
<dbReference type="AlphaFoldDB" id="S4PUB0"/>
<reference evidence="1" key="2">
    <citation type="submission" date="2013-05" db="EMBL/GenBank/DDBJ databases">
        <authorList>
            <person name="Carter J.-M."/>
            <person name="Baker S.C."/>
            <person name="Pink R."/>
            <person name="Carter D.R.F."/>
            <person name="Collins A."/>
            <person name="Tomlin J."/>
            <person name="Gibbs M."/>
            <person name="Breuker C.J."/>
        </authorList>
    </citation>
    <scope>NUCLEOTIDE SEQUENCE</scope>
    <source>
        <tissue evidence="1">Ovary</tissue>
    </source>
</reference>